<dbReference type="CDD" id="cd06240">
    <property type="entry name" value="M14-like"/>
    <property type="match status" value="1"/>
</dbReference>
<dbReference type="GO" id="GO:0006508">
    <property type="term" value="P:proteolysis"/>
    <property type="evidence" value="ECO:0007669"/>
    <property type="project" value="UniProtKB-KW"/>
</dbReference>
<evidence type="ECO:0000313" key="8">
    <source>
        <dbReference type="EMBL" id="KKO06132.1"/>
    </source>
</evidence>
<proteinExistence type="inferred from homology"/>
<dbReference type="AlphaFoldDB" id="A0A0F9Y2N3"/>
<reference evidence="8" key="1">
    <citation type="journal article" date="2015" name="Nature">
        <title>Complex archaea that bridge the gap between prokaryotes and eukaryotes.</title>
        <authorList>
            <person name="Spang A."/>
            <person name="Saw J.H."/>
            <person name="Jorgensen S.L."/>
            <person name="Zaremba-Niedzwiedzka K."/>
            <person name="Martijn J."/>
            <person name="Lind A.E."/>
            <person name="van Eijk R."/>
            <person name="Schleper C."/>
            <person name="Guy L."/>
            <person name="Ettema T.J."/>
        </authorList>
    </citation>
    <scope>NUCLEOTIDE SEQUENCE</scope>
</reference>
<dbReference type="Gene3D" id="3.40.50.880">
    <property type="match status" value="1"/>
</dbReference>
<dbReference type="InterPro" id="IPR000834">
    <property type="entry name" value="Peptidase_M14"/>
</dbReference>
<feature type="domain" description="Peptidase M14" evidence="7">
    <location>
        <begin position="46"/>
        <end position="349"/>
    </location>
</feature>
<dbReference type="PROSITE" id="PS51257">
    <property type="entry name" value="PROKAR_LIPOPROTEIN"/>
    <property type="match status" value="1"/>
</dbReference>
<sequence>MTTKNSKCKSALLTLVLAFSCISVSMAQKVPSPEDVYGFKVGDDYKLADYSQIEDYLSQLDAASERVKKVEIGTTVLGRKMYILFISSEENLKDLDKWKDISTKLARVQVSEDEALKLSEEGKAVVWVDGGMHSTELAHGQMTSELAYTLTTSESTEMKKIRENVITILMPVMNPDGLDIVVDWYKKNLGTAYETSRPPILYHYYMGHDNNRDWFMNTMPETYNVTKILYNEWYPQIVYNHHQSSPSWTKISLPPYADPVNPRIHPAITAGVSEVGSAMTKRFSLENMPGAIADNFYTMFWNGGGRTTPYYHNMIGILTEVGHTSPTPRFYDPEKLPKTVAGGTPTDGTDIMYPDPWKGGESHFRDAVDYMLTATWATLDLAADRKSNYLHNIYKMGASAIEKSKTEGPFAYVIGKEQWDAFESVNLVNVLQRGGIEIERTTKNVEINGKKYEKGAYVIYTAQAFRPYLMDLMEKQNYPTRFQYPGGPPDTPYDLAGWTLPMQMGVTVDKIAEPFEVATEKLSDLASYYEGEVKGNASFGYLLSANSNASVVATNKVLKAGGTAYKTKASFKSGKTEFPAGSYIVSGGSASIEDLANEYGLEVTGLSAKPKVELTKVHAPKVGLYKSWVSNMDEGWTRFIMDEYAFETDTLHDKDIQTKDLSQYDVLILPSQRPKSILHGNSPLKMPEKFTGGIGLEGSLALSKYVKNGGTLIAFDDASNYVIEQFGLPIKDATEGTDNKEFFIPGSLIKTGIDTTHPLAFGMQDTVAVSFNKSRAFVIDKQEKKGEGGTEEIKDAPAPEIEVIANYAEKDLLMSGWAMGEKKYIAKKPAMVKATYGKGSVVLFAFRPQFRAQPRGTYKLIFNTIFEGAAE</sequence>
<dbReference type="GO" id="GO:0005615">
    <property type="term" value="C:extracellular space"/>
    <property type="evidence" value="ECO:0007669"/>
    <property type="project" value="TreeGrafter"/>
</dbReference>
<dbReference type="EMBL" id="LAZR01000017">
    <property type="protein sequence ID" value="KKO06132.1"/>
    <property type="molecule type" value="Genomic_DNA"/>
</dbReference>
<accession>A0A0F9Y2N3</accession>
<evidence type="ECO:0000256" key="4">
    <source>
        <dbReference type="ARBA" id="ARBA00022801"/>
    </source>
</evidence>
<comment type="cofactor">
    <cofactor evidence="1">
        <name>Zn(2+)</name>
        <dbReference type="ChEBI" id="CHEBI:29105"/>
    </cofactor>
</comment>
<evidence type="ECO:0000256" key="3">
    <source>
        <dbReference type="ARBA" id="ARBA00022670"/>
    </source>
</evidence>
<keyword evidence="6" id="KW-0482">Metalloprotease</keyword>
<keyword evidence="3" id="KW-0645">Protease</keyword>
<keyword evidence="4" id="KW-0378">Hydrolase</keyword>
<evidence type="ECO:0000256" key="6">
    <source>
        <dbReference type="ARBA" id="ARBA00023049"/>
    </source>
</evidence>
<dbReference type="SUPFAM" id="SSF53187">
    <property type="entry name" value="Zn-dependent exopeptidases"/>
    <property type="match status" value="1"/>
</dbReference>
<name>A0A0F9Y2N3_9ZZZZ</name>
<dbReference type="Gene3D" id="3.40.630.10">
    <property type="entry name" value="Zn peptidases"/>
    <property type="match status" value="1"/>
</dbReference>
<comment type="caution">
    <text evidence="8">The sequence shown here is derived from an EMBL/GenBank/DDBJ whole genome shotgun (WGS) entry which is preliminary data.</text>
</comment>
<organism evidence="8">
    <name type="scientific">marine sediment metagenome</name>
    <dbReference type="NCBI Taxonomy" id="412755"/>
    <lineage>
        <taxon>unclassified sequences</taxon>
        <taxon>metagenomes</taxon>
        <taxon>ecological metagenomes</taxon>
    </lineage>
</organism>
<dbReference type="GO" id="GO:0008270">
    <property type="term" value="F:zinc ion binding"/>
    <property type="evidence" value="ECO:0007669"/>
    <property type="project" value="InterPro"/>
</dbReference>
<keyword evidence="5" id="KW-0862">Zinc</keyword>
<evidence type="ECO:0000259" key="7">
    <source>
        <dbReference type="PROSITE" id="PS52035"/>
    </source>
</evidence>
<dbReference type="PANTHER" id="PTHR11705">
    <property type="entry name" value="PROTEASE FAMILY M14 CARBOXYPEPTIDASE A,B"/>
    <property type="match status" value="1"/>
</dbReference>
<comment type="similarity">
    <text evidence="2">Belongs to the peptidase M14 family.</text>
</comment>
<protein>
    <recommendedName>
        <fullName evidence="7">Peptidase M14 domain-containing protein</fullName>
    </recommendedName>
</protein>
<evidence type="ECO:0000256" key="5">
    <source>
        <dbReference type="ARBA" id="ARBA00022833"/>
    </source>
</evidence>
<evidence type="ECO:0000256" key="2">
    <source>
        <dbReference type="ARBA" id="ARBA00005988"/>
    </source>
</evidence>
<gene>
    <name evidence="8" type="ORF">LCGC14_0071450</name>
</gene>
<dbReference type="Pfam" id="PF00246">
    <property type="entry name" value="Peptidase_M14"/>
    <property type="match status" value="1"/>
</dbReference>
<dbReference type="SUPFAM" id="SSF52317">
    <property type="entry name" value="Class I glutamine amidotransferase-like"/>
    <property type="match status" value="1"/>
</dbReference>
<evidence type="ECO:0000256" key="1">
    <source>
        <dbReference type="ARBA" id="ARBA00001947"/>
    </source>
</evidence>
<dbReference type="GO" id="GO:0004181">
    <property type="term" value="F:metallocarboxypeptidase activity"/>
    <property type="evidence" value="ECO:0007669"/>
    <property type="project" value="InterPro"/>
</dbReference>
<dbReference type="InterPro" id="IPR029062">
    <property type="entry name" value="Class_I_gatase-like"/>
</dbReference>
<dbReference type="PANTHER" id="PTHR11705:SF143">
    <property type="entry name" value="SLL0236 PROTEIN"/>
    <property type="match status" value="1"/>
</dbReference>
<dbReference type="PROSITE" id="PS52035">
    <property type="entry name" value="PEPTIDASE_M14"/>
    <property type="match status" value="1"/>
</dbReference>